<dbReference type="Gene3D" id="3.40.250.10">
    <property type="entry name" value="Rhodanese-like domain"/>
    <property type="match status" value="1"/>
</dbReference>
<evidence type="ECO:0000259" key="2">
    <source>
        <dbReference type="PROSITE" id="PS50206"/>
    </source>
</evidence>
<organism evidence="3">
    <name type="scientific">Entomoneis paludosa</name>
    <dbReference type="NCBI Taxonomy" id="265537"/>
    <lineage>
        <taxon>Eukaryota</taxon>
        <taxon>Sar</taxon>
        <taxon>Stramenopiles</taxon>
        <taxon>Ochrophyta</taxon>
        <taxon>Bacillariophyta</taxon>
        <taxon>Bacillariophyceae</taxon>
        <taxon>Bacillariophycidae</taxon>
        <taxon>Entomoneidaceae</taxon>
        <taxon>Entomoneis</taxon>
    </lineage>
</organism>
<accession>A0A7S2YGH5</accession>
<proteinExistence type="predicted"/>
<dbReference type="InterPro" id="IPR001763">
    <property type="entry name" value="Rhodanese-like_dom"/>
</dbReference>
<evidence type="ECO:0000313" key="3">
    <source>
        <dbReference type="EMBL" id="CAD9975948.1"/>
    </source>
</evidence>
<protein>
    <recommendedName>
        <fullName evidence="2">Rhodanese domain-containing protein</fullName>
    </recommendedName>
</protein>
<dbReference type="PROSITE" id="PS50206">
    <property type="entry name" value="RHODANESE_3"/>
    <property type="match status" value="1"/>
</dbReference>
<dbReference type="EMBL" id="HBHT01024596">
    <property type="protein sequence ID" value="CAD9975948.1"/>
    <property type="molecule type" value="Transcribed_RNA"/>
</dbReference>
<gene>
    <name evidence="3" type="ORF">APAL1065_LOCUS16506</name>
</gene>
<keyword evidence="1" id="KW-0732">Signal</keyword>
<evidence type="ECO:0000256" key="1">
    <source>
        <dbReference type="SAM" id="SignalP"/>
    </source>
</evidence>
<dbReference type="Pfam" id="PF00581">
    <property type="entry name" value="Rhodanese"/>
    <property type="match status" value="1"/>
</dbReference>
<feature type="domain" description="Rhodanese" evidence="2">
    <location>
        <begin position="56"/>
        <end position="162"/>
    </location>
</feature>
<feature type="signal peptide" evidence="1">
    <location>
        <begin position="1"/>
        <end position="22"/>
    </location>
</feature>
<feature type="chain" id="PRO_5030834245" description="Rhodanese domain-containing protein" evidence="1">
    <location>
        <begin position="23"/>
        <end position="175"/>
    </location>
</feature>
<dbReference type="InterPro" id="IPR036873">
    <property type="entry name" value="Rhodanese-like_dom_sf"/>
</dbReference>
<dbReference type="CDD" id="cd00158">
    <property type="entry name" value="RHOD"/>
    <property type="match status" value="1"/>
</dbReference>
<dbReference type="SUPFAM" id="SSF52821">
    <property type="entry name" value="Rhodanese/Cell cycle control phosphatase"/>
    <property type="match status" value="1"/>
</dbReference>
<name>A0A7S2YGH5_9STRA</name>
<reference evidence="3" key="1">
    <citation type="submission" date="2021-01" db="EMBL/GenBank/DDBJ databases">
        <authorList>
            <person name="Corre E."/>
            <person name="Pelletier E."/>
            <person name="Niang G."/>
            <person name="Scheremetjew M."/>
            <person name="Finn R."/>
            <person name="Kale V."/>
            <person name="Holt S."/>
            <person name="Cochrane G."/>
            <person name="Meng A."/>
            <person name="Brown T."/>
            <person name="Cohen L."/>
        </authorList>
    </citation>
    <scope>NUCLEOTIDE SEQUENCE</scope>
    <source>
        <strain evidence="3">CCMP125</strain>
    </source>
</reference>
<sequence>MMWKSPILLIAAIISSPSQAAAFVPSTLTTSRLSRILQSHPDEIAQLRQDFDTNGVKAKAVLLDLRELDEWTAGHLQAATPAPLSTITSGKWMDMRGQYYPGTFPIDRRTGVAIVKNLKIYLIHDDDAQTASSLFQKMGYSNVISLSENYEELATAYGVSSIVAGGVDRLTDDNG</sequence>
<dbReference type="AlphaFoldDB" id="A0A7S2YGH5"/>